<comment type="similarity">
    <text evidence="4">Belongs to the SIMIBI class G3E GTPase family. ZNG1 subfamily.</text>
</comment>
<sequence length="581" mass="64581">MRVVSFLISISCLIQPPRAPVANMPVATDADTRLPVTLLSGFLGSGKTTLLSYILKSKDHGLRCAVVVNDMGSLNIDAALISNHKLTQKEEKVVQMQNGCICCTLRADLLEEIAALADAGHYDYLIIESSGISEPIQVAETFTSEFANTMGGGTLDEIIESLPEDASATPESRKKLAELIHQGGLSKVARLDCCVSMVDCTTFLDDFDTTDFLTDRHGKEVDPEDEKNITDLLTDQIEFANVILLNKTDIIHKSQVAQIEQIVKTLNPGAKIIPTSYSKVDLHEILNTRLFDFGKAAMGAGWLQSLRENTLMEITDQHGNTKMVPKPETLEYGIGSFVYTARRPFHPHRLWDLVSEPFCVLQTTVEDDDSDDSDDDDESTPDELSEEEAKQANFDAMQKEKAELDLPGRARAKRASPVWKGLLRSKGFVWLATRPGVHGEWSQAGIMFTLNGGGPWMCRVPESEWPGSDDQEVIDAIKLDFMGPWGDRRQELVFIGQNLDQELISKTLDEALLDDKEWAKWEKIMKSRCSDDKKTGRLLDEFDDGWEAWLDPGMMEEGTHDAHAGHHHDHTPLAKKAKLSG</sequence>
<dbReference type="Pfam" id="PF02492">
    <property type="entry name" value="cobW"/>
    <property type="match status" value="2"/>
</dbReference>
<dbReference type="PANTHER" id="PTHR43603">
    <property type="entry name" value="COBW DOMAIN-CONTAINING PROTEIN DDB_G0274527"/>
    <property type="match status" value="1"/>
</dbReference>
<dbReference type="Proteomes" id="UP000094065">
    <property type="component" value="Unassembled WGS sequence"/>
</dbReference>
<dbReference type="SUPFAM" id="SSF90002">
    <property type="entry name" value="Hypothetical protein YjiA, C-terminal domain"/>
    <property type="match status" value="1"/>
</dbReference>
<keyword evidence="3" id="KW-0143">Chaperone</keyword>
<evidence type="ECO:0000259" key="8">
    <source>
        <dbReference type="SMART" id="SM00833"/>
    </source>
</evidence>
<dbReference type="EMBL" id="AWGJ01000006">
    <property type="protein sequence ID" value="ODN78468.1"/>
    <property type="molecule type" value="Genomic_DNA"/>
</dbReference>
<dbReference type="GO" id="GO:0000166">
    <property type="term" value="F:nucleotide binding"/>
    <property type="evidence" value="ECO:0007669"/>
    <property type="project" value="UniProtKB-KW"/>
</dbReference>
<evidence type="ECO:0000256" key="4">
    <source>
        <dbReference type="ARBA" id="ARBA00034320"/>
    </source>
</evidence>
<dbReference type="GO" id="GO:0016787">
    <property type="term" value="F:hydrolase activity"/>
    <property type="evidence" value="ECO:0007669"/>
    <property type="project" value="UniProtKB-KW"/>
</dbReference>
<dbReference type="InterPro" id="IPR011629">
    <property type="entry name" value="CobW-like_C"/>
</dbReference>
<comment type="catalytic activity">
    <reaction evidence="5">
        <text>GTP + H2O = GDP + phosphate + H(+)</text>
        <dbReference type="Rhea" id="RHEA:19669"/>
        <dbReference type="ChEBI" id="CHEBI:15377"/>
        <dbReference type="ChEBI" id="CHEBI:15378"/>
        <dbReference type="ChEBI" id="CHEBI:37565"/>
        <dbReference type="ChEBI" id="CHEBI:43474"/>
        <dbReference type="ChEBI" id="CHEBI:58189"/>
    </reaction>
    <physiologicalReaction direction="left-to-right" evidence="5">
        <dbReference type="Rhea" id="RHEA:19670"/>
    </physiologicalReaction>
</comment>
<dbReference type="SUPFAM" id="SSF52540">
    <property type="entry name" value="P-loop containing nucleoside triphosphate hydrolases"/>
    <property type="match status" value="1"/>
</dbReference>
<keyword evidence="2" id="KW-0378">Hydrolase</keyword>
<evidence type="ECO:0000256" key="5">
    <source>
        <dbReference type="ARBA" id="ARBA00049117"/>
    </source>
</evidence>
<organism evidence="9 10">
    <name type="scientific">Cryptococcus amylolentus CBS 6039</name>
    <dbReference type="NCBI Taxonomy" id="1295533"/>
    <lineage>
        <taxon>Eukaryota</taxon>
        <taxon>Fungi</taxon>
        <taxon>Dikarya</taxon>
        <taxon>Basidiomycota</taxon>
        <taxon>Agaricomycotina</taxon>
        <taxon>Tremellomycetes</taxon>
        <taxon>Tremellales</taxon>
        <taxon>Cryptococcaceae</taxon>
        <taxon>Cryptococcus</taxon>
    </lineage>
</organism>
<evidence type="ECO:0000313" key="10">
    <source>
        <dbReference type="Proteomes" id="UP000094065"/>
    </source>
</evidence>
<evidence type="ECO:0000256" key="6">
    <source>
        <dbReference type="SAM" id="MobiDB-lite"/>
    </source>
</evidence>
<evidence type="ECO:0000313" key="9">
    <source>
        <dbReference type="EMBL" id="ODN78468.1"/>
    </source>
</evidence>
<dbReference type="Pfam" id="PF07683">
    <property type="entry name" value="CobW_C"/>
    <property type="match status" value="1"/>
</dbReference>
<dbReference type="InterPro" id="IPR036627">
    <property type="entry name" value="CobW-likC_sf"/>
</dbReference>
<feature type="chain" id="PRO_5009129287" description="CobW C-terminal domain-containing protein" evidence="7">
    <location>
        <begin position="20"/>
        <end position="581"/>
    </location>
</feature>
<comment type="caution">
    <text evidence="9">The sequence shown here is derived from an EMBL/GenBank/DDBJ whole genome shotgun (WGS) entry which is preliminary data.</text>
</comment>
<dbReference type="OrthoDB" id="272672at2759"/>
<dbReference type="InterPro" id="IPR051927">
    <property type="entry name" value="Zn_Chap_cDPG_Synth"/>
</dbReference>
<feature type="compositionally biased region" description="Acidic residues" evidence="6">
    <location>
        <begin position="365"/>
        <end position="386"/>
    </location>
</feature>
<dbReference type="InterPro" id="IPR027417">
    <property type="entry name" value="P-loop_NTPase"/>
</dbReference>
<evidence type="ECO:0000256" key="3">
    <source>
        <dbReference type="ARBA" id="ARBA00023186"/>
    </source>
</evidence>
<keyword evidence="7" id="KW-0732">Signal</keyword>
<dbReference type="Gene3D" id="3.40.50.300">
    <property type="entry name" value="P-loop containing nucleotide triphosphate hydrolases"/>
    <property type="match status" value="1"/>
</dbReference>
<dbReference type="RefSeq" id="XP_018993514.1">
    <property type="nucleotide sequence ID" value="XM_019138078.1"/>
</dbReference>
<feature type="region of interest" description="Disordered" evidence="6">
    <location>
        <begin position="557"/>
        <end position="581"/>
    </location>
</feature>
<evidence type="ECO:0000256" key="1">
    <source>
        <dbReference type="ARBA" id="ARBA00022741"/>
    </source>
</evidence>
<feature type="region of interest" description="Disordered" evidence="6">
    <location>
        <begin position="364"/>
        <end position="394"/>
    </location>
</feature>
<keyword evidence="10" id="KW-1185">Reference proteome</keyword>
<dbReference type="PANTHER" id="PTHR43603:SF1">
    <property type="entry name" value="ZINC-REGULATED GTPASE METALLOPROTEIN ACTIVATOR 1"/>
    <property type="match status" value="1"/>
</dbReference>
<feature type="compositionally biased region" description="Basic residues" evidence="6">
    <location>
        <begin position="565"/>
        <end position="581"/>
    </location>
</feature>
<feature type="domain" description="CobW C-terminal" evidence="8">
    <location>
        <begin position="334"/>
        <end position="512"/>
    </location>
</feature>
<evidence type="ECO:0000256" key="2">
    <source>
        <dbReference type="ARBA" id="ARBA00022801"/>
    </source>
</evidence>
<accession>A0A1E3HQ48</accession>
<dbReference type="CDD" id="cd03112">
    <property type="entry name" value="CobW-like"/>
    <property type="match status" value="1"/>
</dbReference>
<gene>
    <name evidence="9" type="ORF">L202_04104</name>
</gene>
<dbReference type="GeneID" id="30155413"/>
<dbReference type="SMART" id="SM00833">
    <property type="entry name" value="CobW_C"/>
    <property type="match status" value="1"/>
</dbReference>
<protein>
    <recommendedName>
        <fullName evidence="8">CobW C-terminal domain-containing protein</fullName>
    </recommendedName>
</protein>
<dbReference type="STRING" id="1295533.A0A1E3HQ48"/>
<evidence type="ECO:0000256" key="7">
    <source>
        <dbReference type="SAM" id="SignalP"/>
    </source>
</evidence>
<proteinExistence type="inferred from homology"/>
<dbReference type="Gene3D" id="3.30.1220.10">
    <property type="entry name" value="CobW-like, C-terminal domain"/>
    <property type="match status" value="1"/>
</dbReference>
<keyword evidence="1" id="KW-0547">Nucleotide-binding</keyword>
<feature type="signal peptide" evidence="7">
    <location>
        <begin position="1"/>
        <end position="19"/>
    </location>
</feature>
<name>A0A1E3HQ48_9TREE</name>
<dbReference type="InterPro" id="IPR003495">
    <property type="entry name" value="CobW/HypB/UreG_nucleotide-bd"/>
</dbReference>
<dbReference type="AlphaFoldDB" id="A0A1E3HQ48"/>
<reference evidence="9 10" key="1">
    <citation type="submission" date="2016-06" db="EMBL/GenBank/DDBJ databases">
        <title>Evolution of pathogenesis and genome organization in the Tremellales.</title>
        <authorList>
            <person name="Cuomo C."/>
            <person name="Litvintseva A."/>
            <person name="Heitman J."/>
            <person name="Chen Y."/>
            <person name="Sun S."/>
            <person name="Springer D."/>
            <person name="Dromer F."/>
            <person name="Young S."/>
            <person name="Zeng Q."/>
            <person name="Chapman S."/>
            <person name="Gujja S."/>
            <person name="Saif S."/>
            <person name="Birren B."/>
        </authorList>
    </citation>
    <scope>NUCLEOTIDE SEQUENCE [LARGE SCALE GENOMIC DNA]</scope>
    <source>
        <strain evidence="9 10">CBS 6039</strain>
    </source>
</reference>